<organism evidence="2 3">
    <name type="scientific">Datura stramonium</name>
    <name type="common">Jimsonweed</name>
    <name type="synonym">Common thornapple</name>
    <dbReference type="NCBI Taxonomy" id="4076"/>
    <lineage>
        <taxon>Eukaryota</taxon>
        <taxon>Viridiplantae</taxon>
        <taxon>Streptophyta</taxon>
        <taxon>Embryophyta</taxon>
        <taxon>Tracheophyta</taxon>
        <taxon>Spermatophyta</taxon>
        <taxon>Magnoliopsida</taxon>
        <taxon>eudicotyledons</taxon>
        <taxon>Gunneridae</taxon>
        <taxon>Pentapetalae</taxon>
        <taxon>asterids</taxon>
        <taxon>lamiids</taxon>
        <taxon>Solanales</taxon>
        <taxon>Solanaceae</taxon>
        <taxon>Solanoideae</taxon>
        <taxon>Datureae</taxon>
        <taxon>Datura</taxon>
    </lineage>
</organism>
<evidence type="ECO:0000313" key="3">
    <source>
        <dbReference type="Proteomes" id="UP000823775"/>
    </source>
</evidence>
<keyword evidence="1" id="KW-0812">Transmembrane</keyword>
<gene>
    <name evidence="2" type="ORF">HAX54_030025</name>
</gene>
<dbReference type="EMBL" id="JACEIK010003749">
    <property type="protein sequence ID" value="MCD9642957.1"/>
    <property type="molecule type" value="Genomic_DNA"/>
</dbReference>
<accession>A0ABS8V928</accession>
<evidence type="ECO:0000256" key="1">
    <source>
        <dbReference type="SAM" id="Phobius"/>
    </source>
</evidence>
<reference evidence="2 3" key="1">
    <citation type="journal article" date="2021" name="BMC Genomics">
        <title>Datura genome reveals duplications of psychoactive alkaloid biosynthetic genes and high mutation rate following tissue culture.</title>
        <authorList>
            <person name="Rajewski A."/>
            <person name="Carter-House D."/>
            <person name="Stajich J."/>
            <person name="Litt A."/>
        </authorList>
    </citation>
    <scope>NUCLEOTIDE SEQUENCE [LARGE SCALE GENOMIC DNA]</scope>
    <source>
        <strain evidence="2">AR-01</strain>
    </source>
</reference>
<keyword evidence="1" id="KW-1133">Transmembrane helix</keyword>
<name>A0ABS8V928_DATST</name>
<keyword evidence="3" id="KW-1185">Reference proteome</keyword>
<evidence type="ECO:0000313" key="2">
    <source>
        <dbReference type="EMBL" id="MCD9642957.1"/>
    </source>
</evidence>
<sequence>MACTTELPCFSRIFMRYGREGTSASNFQHFRRRERPVRYRQGPAGFRFRFRFGFGFGLGLGPVTGLSYLIGIGHRRRQKEEGGEKCRSQKMLVGGSKRVVLTVT</sequence>
<dbReference type="Proteomes" id="UP000823775">
    <property type="component" value="Unassembled WGS sequence"/>
</dbReference>
<protein>
    <submittedName>
        <fullName evidence="2">Uncharacterized protein</fullName>
    </submittedName>
</protein>
<proteinExistence type="predicted"/>
<keyword evidence="1" id="KW-0472">Membrane</keyword>
<feature type="transmembrane region" description="Helical" evidence="1">
    <location>
        <begin position="50"/>
        <end position="70"/>
    </location>
</feature>
<comment type="caution">
    <text evidence="2">The sequence shown here is derived from an EMBL/GenBank/DDBJ whole genome shotgun (WGS) entry which is preliminary data.</text>
</comment>